<comment type="caution">
    <text evidence="5">The sequence shown here is derived from an EMBL/GenBank/DDBJ whole genome shotgun (WGS) entry which is preliminary data.</text>
</comment>
<dbReference type="GO" id="GO:0001163">
    <property type="term" value="F:RNA polymerase I transcription regulatory region sequence-specific DNA binding"/>
    <property type="evidence" value="ECO:0007669"/>
    <property type="project" value="TreeGrafter"/>
</dbReference>
<gene>
    <name evidence="5" type="ORF">TsFJ059_008317</name>
</gene>
<feature type="domain" description="RRN6 beta-propeller" evidence="3">
    <location>
        <begin position="112"/>
        <end position="499"/>
    </location>
</feature>
<proteinExistence type="predicted"/>
<organism evidence="5 6">
    <name type="scientific">Trichoderma semiorbis</name>
    <dbReference type="NCBI Taxonomy" id="1491008"/>
    <lineage>
        <taxon>Eukaryota</taxon>
        <taxon>Fungi</taxon>
        <taxon>Dikarya</taxon>
        <taxon>Ascomycota</taxon>
        <taxon>Pezizomycotina</taxon>
        <taxon>Sordariomycetes</taxon>
        <taxon>Hypocreomycetidae</taxon>
        <taxon>Hypocreales</taxon>
        <taxon>Hypocreaceae</taxon>
        <taxon>Trichoderma</taxon>
    </lineage>
</organism>
<dbReference type="InterPro" id="IPR048535">
    <property type="entry name" value="RRN6_beta-prop"/>
</dbReference>
<sequence>MADWWPDPLMGLGTPGELKYIPSEHPGRTLGILETSRFTSRWPHFKIISASTITYSASKSRPPETSTRLWRERQNQERWLFKSHPEIAMGNSAYQDTLKADMEALGISDDAPNTRPLFAIGHVPDASVKTGSLKSPIMAVACGESGELLRLSRMENVPLQWGDNANAFLNLQSIDPANREAELIWTNDGLPIRQIKFAGNHSKDDTPRWLLIQKETATIILKPEFREVPTTSNQPASSFIRERPSLINPNPLLTIQHHQTGGNAHSDVALFATASGRSHQLAIIDEGGYWSIWDDPGTSQVQRRIAPQLTLNKCGHISHGLLNELPPMPSYPTERHGILILEETWFGKIESSPSPSSRKTADATTRYLLMWNHERMEVLNLDANILLPRLGHIIRERGKLDWILDIHRSPAKQGHVFILTQYHITWVDVFSRDERGSGPLKPSILLSCPHLGTKNDDSRMFVCRASDDDQDTSLVFIYYPRMGQLCIFWFTFSPGSKMPQWHRDIISLPGSEDTEFPAKNVIEYLRVDPIQLAVSVKENASSPGMDYHKKGALFYQLTFLGKDLSLQRCLCVTSDDPTLEVQDPTVPAAWAETKQQTKKQKGRRTAMAHISGSFIFPDEMTVDDVEMLMNGEEVEDDGESDDNVESPALARPTLIKMDRLYQALQNSLEASINQGETGLPSQLFDALRQCLNDGFDQGRLPLITWGEAAEVMLQDPTFESADDPLRDEMEKMLDENTEKVVVTPLQLYNQNEMPMSLVSLQYLQRHFSDVWIDPIKGVLTEDMEQVRRIWVTELAREAFLSSYGIMYQDIPLLGPSSSEVLEEEESQRSRTGRQIGSSQIITSSRSASRDIGSSPAASPAASATFNGPDEAVERLRLLAQSFDTDRPDVSKRSKVLSYWPKERGVDPNNYISSVARANEELFRDAKERLQRIEAKRKARSEKFRRPAFMRQGLPDINPLASSVRPPPVQVMSSQAAPEATQQQTAVTMSQPVSGPFGDRKKKKVKRKGGFR</sequence>
<evidence type="ECO:0000313" key="6">
    <source>
        <dbReference type="Proteomes" id="UP000826573"/>
    </source>
</evidence>
<evidence type="ECO:0000259" key="3">
    <source>
        <dbReference type="Pfam" id="PF10214"/>
    </source>
</evidence>
<dbReference type="GO" id="GO:0042790">
    <property type="term" value="P:nucleolar large rRNA transcription by RNA polymerase I"/>
    <property type="evidence" value="ECO:0007669"/>
    <property type="project" value="TreeGrafter"/>
</dbReference>
<protein>
    <recommendedName>
        <fullName evidence="7">RNA polymerase I-specific transcription initiation factor RRN6-like protein</fullName>
    </recommendedName>
</protein>
<evidence type="ECO:0000256" key="2">
    <source>
        <dbReference type="SAM" id="MobiDB-lite"/>
    </source>
</evidence>
<name>A0A9P8HAJ4_9HYPO</name>
<feature type="coiled-coil region" evidence="1">
    <location>
        <begin position="915"/>
        <end position="942"/>
    </location>
</feature>
<keyword evidence="1" id="KW-0175">Coiled coil</keyword>
<feature type="compositionally biased region" description="Basic residues" evidence="2">
    <location>
        <begin position="999"/>
        <end position="1011"/>
    </location>
</feature>
<evidence type="ECO:0008006" key="7">
    <source>
        <dbReference type="Google" id="ProtNLM"/>
    </source>
</evidence>
<evidence type="ECO:0000256" key="1">
    <source>
        <dbReference type="SAM" id="Coils"/>
    </source>
</evidence>
<dbReference type="EMBL" id="JAIMJC010000006">
    <property type="protein sequence ID" value="KAH0523288.1"/>
    <property type="molecule type" value="Genomic_DNA"/>
</dbReference>
<feature type="compositionally biased region" description="Low complexity" evidence="2">
    <location>
        <begin position="832"/>
        <end position="863"/>
    </location>
</feature>
<keyword evidence="6" id="KW-1185">Reference proteome</keyword>
<reference evidence="5 6" key="1">
    <citation type="submission" date="2021-08" db="EMBL/GenBank/DDBJ databases">
        <title>The highly contiguous genome resource for Trichoderma semiorbis FJ059, a fungal antagonistic to plant pathogens.</title>
        <authorList>
            <person name="Liu T."/>
        </authorList>
    </citation>
    <scope>NUCLEOTIDE SEQUENCE [LARGE SCALE GENOMIC DNA]</scope>
    <source>
        <strain evidence="5 6">FJ059</strain>
    </source>
</reference>
<dbReference type="PANTHER" id="PTHR28221:SF2">
    <property type="entry name" value="RNA POLYMERASE I-SPECIFIC TRANSCRIPTION INITIATION FACTOR RRN6"/>
    <property type="match status" value="1"/>
</dbReference>
<feature type="domain" description="RRN6 K-rich C-terminal" evidence="4">
    <location>
        <begin position="893"/>
        <end position="1010"/>
    </location>
</feature>
<dbReference type="GO" id="GO:0070860">
    <property type="term" value="C:RNA polymerase I core factor complex"/>
    <property type="evidence" value="ECO:0007669"/>
    <property type="project" value="TreeGrafter"/>
</dbReference>
<accession>A0A9P8HAJ4</accession>
<feature type="region of interest" description="Disordered" evidence="2">
    <location>
        <begin position="952"/>
        <end position="1011"/>
    </location>
</feature>
<dbReference type="GO" id="GO:0001179">
    <property type="term" value="F:RNA polymerase I general transcription initiation factor binding"/>
    <property type="evidence" value="ECO:0007669"/>
    <property type="project" value="TreeGrafter"/>
</dbReference>
<dbReference type="Pfam" id="PF10214">
    <property type="entry name" value="Rrn6_beta-prop"/>
    <property type="match status" value="1"/>
</dbReference>
<dbReference type="PANTHER" id="PTHR28221">
    <property type="entry name" value="RNA POLYMERASE I-SPECIFIC TRANSCRIPTION INITIATION FACTOR RRN6"/>
    <property type="match status" value="1"/>
</dbReference>
<evidence type="ECO:0000313" key="5">
    <source>
        <dbReference type="EMBL" id="KAH0523288.1"/>
    </source>
</evidence>
<feature type="region of interest" description="Disordered" evidence="2">
    <location>
        <begin position="818"/>
        <end position="865"/>
    </location>
</feature>
<dbReference type="Pfam" id="PF20639">
    <property type="entry name" value="Rrn6_K-rich"/>
    <property type="match status" value="1"/>
</dbReference>
<feature type="compositionally biased region" description="Low complexity" evidence="2">
    <location>
        <begin position="974"/>
        <end position="987"/>
    </location>
</feature>
<dbReference type="AlphaFoldDB" id="A0A9P8HAJ4"/>
<evidence type="ECO:0000259" key="4">
    <source>
        <dbReference type="Pfam" id="PF20639"/>
    </source>
</evidence>
<dbReference type="InterPro" id="IPR019350">
    <property type="entry name" value="RNA_pol_I-sp_TIF_RRN6-like"/>
</dbReference>
<dbReference type="InterPro" id="IPR048536">
    <property type="entry name" value="Rrn6_K-rich"/>
</dbReference>
<dbReference type="Proteomes" id="UP000826573">
    <property type="component" value="Unassembled WGS sequence"/>
</dbReference>